<sequence>MTKEKVARELGIADVGRLKVWMRRYNQMGDSGLTDTRGKRKEYIDENRYVKRLEMENAVLKSGWPLRKRGCTREMLARRRAARVFYRCRAVQRGRSSQKWILCLSQTKSCS</sequence>
<organism evidence="1 2">
    <name type="scientific">Paenibacillus agilis</name>
    <dbReference type="NCBI Taxonomy" id="3020863"/>
    <lineage>
        <taxon>Bacteria</taxon>
        <taxon>Bacillati</taxon>
        <taxon>Bacillota</taxon>
        <taxon>Bacilli</taxon>
        <taxon>Bacillales</taxon>
        <taxon>Paenibacillaceae</taxon>
        <taxon>Paenibacillus</taxon>
    </lineage>
</organism>
<protein>
    <submittedName>
        <fullName evidence="1">Helix-turn-helix domain-containing protein</fullName>
    </submittedName>
</protein>
<reference evidence="1 2" key="1">
    <citation type="submission" date="2019-07" db="EMBL/GenBank/DDBJ databases">
        <authorList>
            <person name="Kim J."/>
        </authorList>
    </citation>
    <scope>NUCLEOTIDE SEQUENCE [LARGE SCALE GENOMIC DNA]</scope>
    <source>
        <strain evidence="1 2">N4</strain>
    </source>
</reference>
<name>A0A559IZP5_9BACL</name>
<dbReference type="AlphaFoldDB" id="A0A559IZP5"/>
<accession>A0A559IZP5</accession>
<proteinExistence type="predicted"/>
<evidence type="ECO:0000313" key="2">
    <source>
        <dbReference type="Proteomes" id="UP000318102"/>
    </source>
</evidence>
<dbReference type="InterPro" id="IPR009057">
    <property type="entry name" value="Homeodomain-like_sf"/>
</dbReference>
<dbReference type="EMBL" id="VNJK01000001">
    <property type="protein sequence ID" value="TVX93077.1"/>
    <property type="molecule type" value="Genomic_DNA"/>
</dbReference>
<evidence type="ECO:0000313" key="1">
    <source>
        <dbReference type="EMBL" id="TVX93077.1"/>
    </source>
</evidence>
<dbReference type="OrthoDB" id="2476570at2"/>
<keyword evidence="2" id="KW-1185">Reference proteome</keyword>
<dbReference type="Proteomes" id="UP000318102">
    <property type="component" value="Unassembled WGS sequence"/>
</dbReference>
<comment type="caution">
    <text evidence="1">The sequence shown here is derived from an EMBL/GenBank/DDBJ whole genome shotgun (WGS) entry which is preliminary data.</text>
</comment>
<gene>
    <name evidence="1" type="ORF">FPZ44_08390</name>
</gene>
<dbReference type="SUPFAM" id="SSF46689">
    <property type="entry name" value="Homeodomain-like"/>
    <property type="match status" value="1"/>
</dbReference>